<accession>A0A449BK66</accession>
<feature type="transmembrane region" description="Helical" evidence="1">
    <location>
        <begin position="103"/>
        <end position="124"/>
    </location>
</feature>
<sequence>MFGTQLLVLVEIFSRMHTLNTDFGLIFSQVGNFLLYALNPLLATLWFMYIHYQIHSSDKLLKNVWYYGLLVVGLNLIIVLINLKFGFLYTLSSNYAYERGTVFMLTELLNLTILLGTVILILMYKKRLTYEHIKTYLIVILIPMIGLVLQIFFEGYPVAVHSVVLALIVKYVNLQNKKINHDYLTGLFNRRQLDYYIEDI</sequence>
<evidence type="ECO:0000256" key="1">
    <source>
        <dbReference type="SAM" id="Phobius"/>
    </source>
</evidence>
<evidence type="ECO:0000313" key="3">
    <source>
        <dbReference type="Proteomes" id="UP000290909"/>
    </source>
</evidence>
<proteinExistence type="predicted"/>
<dbReference type="AlphaFoldDB" id="A0A449BK66"/>
<organism evidence="2 3">
    <name type="scientific">Acholeplasma hippikon</name>
    <dbReference type="NCBI Taxonomy" id="264636"/>
    <lineage>
        <taxon>Bacteria</taxon>
        <taxon>Bacillati</taxon>
        <taxon>Mycoplasmatota</taxon>
        <taxon>Mollicutes</taxon>
        <taxon>Acholeplasmatales</taxon>
        <taxon>Acholeplasmataceae</taxon>
        <taxon>Acholeplasma</taxon>
    </lineage>
</organism>
<protein>
    <recommendedName>
        <fullName evidence="4">Histidine kinase N-terminal 7TM region domain-containing protein</fullName>
    </recommendedName>
</protein>
<feature type="transmembrane region" description="Helical" evidence="1">
    <location>
        <begin position="64"/>
        <end position="83"/>
    </location>
</feature>
<keyword evidence="1" id="KW-0472">Membrane</keyword>
<dbReference type="EMBL" id="LR215050">
    <property type="protein sequence ID" value="VEU82783.1"/>
    <property type="molecule type" value="Genomic_DNA"/>
</dbReference>
<evidence type="ECO:0000313" key="2">
    <source>
        <dbReference type="EMBL" id="VEU82783.1"/>
    </source>
</evidence>
<keyword evidence="1" id="KW-1133">Transmembrane helix</keyword>
<name>A0A449BK66_9MOLU</name>
<evidence type="ECO:0008006" key="4">
    <source>
        <dbReference type="Google" id="ProtNLM"/>
    </source>
</evidence>
<dbReference type="KEGG" id="ahk:NCTC10172_00806"/>
<dbReference type="Proteomes" id="UP000290909">
    <property type="component" value="Chromosome"/>
</dbReference>
<gene>
    <name evidence="2" type="ORF">NCTC10172_00806</name>
</gene>
<feature type="transmembrane region" description="Helical" evidence="1">
    <location>
        <begin position="33"/>
        <end position="52"/>
    </location>
</feature>
<keyword evidence="3" id="KW-1185">Reference proteome</keyword>
<dbReference type="STRING" id="1408416.GCA_000702765_00245"/>
<reference evidence="2 3" key="1">
    <citation type="submission" date="2019-01" db="EMBL/GenBank/DDBJ databases">
        <authorList>
            <consortium name="Pathogen Informatics"/>
        </authorList>
    </citation>
    <scope>NUCLEOTIDE SEQUENCE [LARGE SCALE GENOMIC DNA]</scope>
    <source>
        <strain evidence="2 3">NCTC10172</strain>
    </source>
</reference>
<feature type="transmembrane region" description="Helical" evidence="1">
    <location>
        <begin position="158"/>
        <end position="174"/>
    </location>
</feature>
<keyword evidence="1" id="KW-0812">Transmembrane</keyword>
<feature type="transmembrane region" description="Helical" evidence="1">
    <location>
        <begin position="136"/>
        <end position="152"/>
    </location>
</feature>
<dbReference type="RefSeq" id="WP_035368402.1">
    <property type="nucleotide sequence ID" value="NZ_LR215050.1"/>
</dbReference>